<gene>
    <name evidence="1" type="ORF">SAY89_00905</name>
</gene>
<evidence type="ECO:0000313" key="1">
    <source>
        <dbReference type="EMBL" id="WPF88861.1"/>
    </source>
</evidence>
<dbReference type="EMBL" id="CP138348">
    <property type="protein sequence ID" value="WPF88861.1"/>
    <property type="molecule type" value="Genomic_DNA"/>
</dbReference>
<dbReference type="RefSeq" id="WP_320001645.1">
    <property type="nucleotide sequence ID" value="NZ_CP138348.1"/>
</dbReference>
<reference evidence="1" key="1">
    <citation type="submission" date="2023-11" db="EMBL/GenBank/DDBJ databases">
        <title>Genome sequence of Cyanobacterium aponinum BCRC AL20115.</title>
        <authorList>
            <person name="Chang H.-Y."/>
            <person name="Lin K.-M."/>
            <person name="Hsueh H.-T."/>
            <person name="Chu H.-A."/>
            <person name="Kuo C.-H."/>
        </authorList>
    </citation>
    <scope>NUCLEOTIDE SEQUENCE</scope>
    <source>
        <strain evidence="1">AL20115</strain>
    </source>
</reference>
<sequence>MINFNSLQLVINNKYSFVGIDKQEDSSRFCLPKGFNSQKSQLDNFNSKRDLFFLFYKILTTFKSICLERGYLDNNSKQLTNDRDGVVKTKIGSNIEDDGEDNENIFYSKIDILGKLLDAYNEPKILSLASRLGKTDKFDLSKIHKYLHQGVYLPNNAIYVDQMLLPKKVVQFKTTDIVAMYCYLFCEIKQQLKETINPKIISLGEDFRERYLNSQDSLFDENTYESVLNLLKDALETIDNYTAIKDADYWEYYDAIELFLYGDLNQAEEGEIWGIKNFHTVWESMCLTYLAENNDLSCLLHCDTRYLSSRIIDKLKASEKVIDIDNVFKINGVCLNPDAILFNLIKSNFRQKTTYEIFISRHDNYGYKTNFRYDNGFKTYQKGKSIFINIAYPAQKQSIYTAQELGKIYQNRNNQYLIINSPLPKNFYSFWAIPEIVNNEHLNLMSYFNHFFYLALKNKIFTWNSFYEKFLKPLNINFGDDDDFNEYNVFTRSLFRDKSEKYISSQFNQFMTQIFNSQNTSVKIIDIKYHDSDYFFNTNHKQENKEKNVRKQFVYEYLLQKRLKQHFDSNYLPNIESSFWIPDYRSDDSNLFKKDQVFLDDYIELNKVNFLLLAENYSAY</sequence>
<accession>A0AAF0Z9G6</accession>
<proteinExistence type="predicted"/>
<protein>
    <submittedName>
        <fullName evidence="1">Uncharacterized protein</fullName>
    </submittedName>
</protein>
<organism evidence="1">
    <name type="scientific">Cyanobacterium aponinum AL20115</name>
    <dbReference type="NCBI Taxonomy" id="3090662"/>
    <lineage>
        <taxon>Bacteria</taxon>
        <taxon>Bacillati</taxon>
        <taxon>Cyanobacteriota</taxon>
        <taxon>Cyanophyceae</taxon>
        <taxon>Oscillatoriophycideae</taxon>
        <taxon>Chroococcales</taxon>
        <taxon>Geminocystaceae</taxon>
        <taxon>Cyanobacterium</taxon>
    </lineage>
</organism>
<name>A0AAF0Z9G6_9CHRO</name>
<dbReference type="AlphaFoldDB" id="A0AAF0Z9G6"/>